<name>U5BX56_9BACT</name>
<comment type="caution">
    <text evidence="1">The sequence shown here is derived from an EMBL/GenBank/DDBJ whole genome shotgun (WGS) entry which is preliminary data.</text>
</comment>
<protein>
    <submittedName>
        <fullName evidence="1">Uncharacterized protein</fullName>
    </submittedName>
</protein>
<sequence length="58" mass="7057">MSENRFSTRFLFCFKERVAFWEYFLEQHLADFGSVISAKVKISLREWSEKPEIFDGFR</sequence>
<organism evidence="1 2">
    <name type="scientific">Rhodonellum psychrophilum GCM71 = DSM 17998</name>
    <dbReference type="NCBI Taxonomy" id="1123057"/>
    <lineage>
        <taxon>Bacteria</taxon>
        <taxon>Pseudomonadati</taxon>
        <taxon>Bacteroidota</taxon>
        <taxon>Cytophagia</taxon>
        <taxon>Cytophagales</taxon>
        <taxon>Cytophagaceae</taxon>
        <taxon>Rhodonellum</taxon>
    </lineage>
</organism>
<dbReference type="EMBL" id="AWXR01000032">
    <property type="protein sequence ID" value="ERM82149.1"/>
    <property type="molecule type" value="Genomic_DNA"/>
</dbReference>
<accession>U5BX56</accession>
<dbReference type="Proteomes" id="UP000016843">
    <property type="component" value="Unassembled WGS sequence"/>
</dbReference>
<gene>
    <name evidence="1" type="ORF">P872_08240</name>
</gene>
<keyword evidence="2" id="KW-1185">Reference proteome</keyword>
<reference evidence="1 2" key="1">
    <citation type="journal article" date="2013" name="Genome Announc.">
        <title>Draft Genome Sequence of the Psychrophilic and Alkaliphilic Rhodonellum psychrophilum Strain GCM71T.</title>
        <authorList>
            <person name="Hauptmann A.L."/>
            <person name="Glaring M.A."/>
            <person name="Hallin P.F."/>
            <person name="Prieme A."/>
            <person name="Stougaard P."/>
        </authorList>
    </citation>
    <scope>NUCLEOTIDE SEQUENCE [LARGE SCALE GENOMIC DNA]</scope>
    <source>
        <strain evidence="1 2">GCM71</strain>
    </source>
</reference>
<evidence type="ECO:0000313" key="2">
    <source>
        <dbReference type="Proteomes" id="UP000016843"/>
    </source>
</evidence>
<evidence type="ECO:0000313" key="1">
    <source>
        <dbReference type="EMBL" id="ERM82149.1"/>
    </source>
</evidence>
<proteinExistence type="predicted"/>
<dbReference type="AlphaFoldDB" id="U5BX56"/>